<protein>
    <submittedName>
        <fullName evidence="3">Uncharacterized protein</fullName>
    </submittedName>
</protein>
<evidence type="ECO:0000256" key="2">
    <source>
        <dbReference type="SAM" id="MobiDB-lite"/>
    </source>
</evidence>
<feature type="coiled-coil region" evidence="1">
    <location>
        <begin position="282"/>
        <end position="316"/>
    </location>
</feature>
<feature type="compositionally biased region" description="Polar residues" evidence="2">
    <location>
        <begin position="465"/>
        <end position="483"/>
    </location>
</feature>
<dbReference type="Gene3D" id="1.10.287.1490">
    <property type="match status" value="1"/>
</dbReference>
<evidence type="ECO:0000256" key="1">
    <source>
        <dbReference type="SAM" id="Coils"/>
    </source>
</evidence>
<reference evidence="3 4" key="1">
    <citation type="submission" date="2019-05" db="EMBL/GenBank/DDBJ databases">
        <title>The compact genome of Giardia muris reveals important steps in the evolution of intestinal protozoan parasites.</title>
        <authorList>
            <person name="Xu F."/>
            <person name="Jimenez-Gonzalez A."/>
            <person name="Einarsson E."/>
            <person name="Astvaldsson A."/>
            <person name="Peirasmaki D."/>
            <person name="Eckmann L."/>
            <person name="Andersson J.O."/>
            <person name="Svard S.G."/>
            <person name="Jerlstrom-Hultqvist J."/>
        </authorList>
    </citation>
    <scope>NUCLEOTIDE SEQUENCE [LARGE SCALE GENOMIC DNA]</scope>
    <source>
        <strain evidence="3 4">Roberts-Thomson</strain>
    </source>
</reference>
<dbReference type="Proteomes" id="UP000315496">
    <property type="component" value="Chromosome 3"/>
</dbReference>
<sequence>MNSEQRLVGWVETNLKPFMAASGTSELQIYLSSPVLVAHLLRYLYSIEVTGNAAFTTLLRSAMPRERNLTYEQVLGDPELFQELVSLLAQRVARKARQVHDGAAPEQEDIYQTLTAFSHCQRRRENLREALELVNADICAQQRELKNHVQQMSGEIAELLLRCDKGGSRGTRTPLSASAASIGTPRSKHSVTFADGSGSPEVGGGDYYEEVIEVSLDEASSPTRASRFGGLGPCTPSLTNSVSDDERVMQLQRMVQRITSVLLAYQEQIGEEDGSLASARVISSLREENQRYQTLLADLTADITTYKGRVSELQEKLDAFRATASAVASTSAVGSTPRLSGQQEGPRGNGKLAELRSLLKVKDSQIADLRQQVESLHRTSTTATTEAQDSSSRCTTLQAKFDRARKTLSVIEQKIRAYAREDDSFNCVVTGKDASELLSSLYFGLRKRFYEATRGGTSVGGRETSLLSSSMSRGRTPTRPSSGTGPGRKGDRDDLSHLLAGYSSDKEAIERRLAQLEDQMANQARRAEETRREREYEPPALAPAPAPAPSRYRSTPYHSLTRSDLDRSRSRRSGEWDGPTRVSSGSQRIAKLVDEHQRNTDALATGRRPRSTRRSLY</sequence>
<keyword evidence="4" id="KW-1185">Reference proteome</keyword>
<dbReference type="PANTHER" id="PTHR23159:SF60">
    <property type="entry name" value="SPINDLE ASSEMBLY ABNORMAL PROTEIN 4"/>
    <property type="match status" value="1"/>
</dbReference>
<organism evidence="3 4">
    <name type="scientific">Giardia muris</name>
    <dbReference type="NCBI Taxonomy" id="5742"/>
    <lineage>
        <taxon>Eukaryota</taxon>
        <taxon>Metamonada</taxon>
        <taxon>Diplomonadida</taxon>
        <taxon>Hexamitidae</taxon>
        <taxon>Giardiinae</taxon>
        <taxon>Giardia</taxon>
    </lineage>
</organism>
<feature type="compositionally biased region" description="Basic residues" evidence="2">
    <location>
        <begin position="607"/>
        <end position="617"/>
    </location>
</feature>
<dbReference type="AlphaFoldDB" id="A0A4Z1T513"/>
<evidence type="ECO:0000313" key="4">
    <source>
        <dbReference type="Proteomes" id="UP000315496"/>
    </source>
</evidence>
<dbReference type="VEuPathDB" id="GiardiaDB:GMRT_10845"/>
<accession>A0A4Z1T513</accession>
<keyword evidence="1" id="KW-0175">Coiled coil</keyword>
<feature type="coiled-coil region" evidence="1">
    <location>
        <begin position="352"/>
        <end position="421"/>
    </location>
</feature>
<dbReference type="PANTHER" id="PTHR23159">
    <property type="entry name" value="CENTROSOMAL PROTEIN 2"/>
    <property type="match status" value="1"/>
</dbReference>
<gene>
    <name evidence="3" type="ORF">GMRT_10845</name>
</gene>
<comment type="caution">
    <text evidence="3">The sequence shown here is derived from an EMBL/GenBank/DDBJ whole genome shotgun (WGS) entry which is preliminary data.</text>
</comment>
<feature type="compositionally biased region" description="Basic and acidic residues" evidence="2">
    <location>
        <begin position="525"/>
        <end position="537"/>
    </location>
</feature>
<feature type="region of interest" description="Disordered" evidence="2">
    <location>
        <begin position="168"/>
        <end position="202"/>
    </location>
</feature>
<dbReference type="OrthoDB" id="10253176at2759"/>
<feature type="compositionally biased region" description="Polar residues" evidence="2">
    <location>
        <begin position="170"/>
        <end position="181"/>
    </location>
</feature>
<name>A0A4Z1T513_GIAMU</name>
<proteinExistence type="predicted"/>
<dbReference type="EMBL" id="VDLU01000003">
    <property type="protein sequence ID" value="TNJ27541.1"/>
    <property type="molecule type" value="Genomic_DNA"/>
</dbReference>
<evidence type="ECO:0000313" key="3">
    <source>
        <dbReference type="EMBL" id="TNJ27541.1"/>
    </source>
</evidence>
<feature type="region of interest" description="Disordered" evidence="2">
    <location>
        <begin position="520"/>
        <end position="617"/>
    </location>
</feature>
<feature type="region of interest" description="Disordered" evidence="2">
    <location>
        <begin position="455"/>
        <end position="496"/>
    </location>
</feature>
<feature type="compositionally biased region" description="Basic and acidic residues" evidence="2">
    <location>
        <begin position="561"/>
        <end position="575"/>
    </location>
</feature>